<keyword evidence="3" id="KW-1185">Reference proteome</keyword>
<accession>A0ABW0L9F1</accession>
<protein>
    <submittedName>
        <fullName evidence="2">ABC transporter permease</fullName>
    </submittedName>
</protein>
<dbReference type="Proteomes" id="UP001596050">
    <property type="component" value="Unassembled WGS sequence"/>
</dbReference>
<keyword evidence="1" id="KW-0812">Transmembrane</keyword>
<dbReference type="PANTHER" id="PTHR43471">
    <property type="entry name" value="ABC TRANSPORTER PERMEASE"/>
    <property type="match status" value="1"/>
</dbReference>
<organism evidence="2 3">
    <name type="scientific">Massilia niabensis</name>
    <dbReference type="NCBI Taxonomy" id="544910"/>
    <lineage>
        <taxon>Bacteria</taxon>
        <taxon>Pseudomonadati</taxon>
        <taxon>Pseudomonadota</taxon>
        <taxon>Betaproteobacteria</taxon>
        <taxon>Burkholderiales</taxon>
        <taxon>Oxalobacteraceae</taxon>
        <taxon>Telluria group</taxon>
        <taxon>Massilia</taxon>
    </lineage>
</organism>
<proteinExistence type="predicted"/>
<dbReference type="RefSeq" id="WP_379784836.1">
    <property type="nucleotide sequence ID" value="NZ_JBHSMU010000015.1"/>
</dbReference>
<comment type="caution">
    <text evidence="2">The sequence shown here is derived from an EMBL/GenBank/DDBJ whole genome shotgun (WGS) entry which is preliminary data.</text>
</comment>
<feature type="transmembrane region" description="Helical" evidence="1">
    <location>
        <begin position="242"/>
        <end position="263"/>
    </location>
</feature>
<feature type="transmembrane region" description="Helical" evidence="1">
    <location>
        <begin position="316"/>
        <end position="335"/>
    </location>
</feature>
<evidence type="ECO:0000313" key="2">
    <source>
        <dbReference type="EMBL" id="MFC5461391.1"/>
    </source>
</evidence>
<dbReference type="PANTHER" id="PTHR43471:SF3">
    <property type="entry name" value="ABC TRANSPORTER PERMEASE PROTEIN NATB"/>
    <property type="match status" value="1"/>
</dbReference>
<dbReference type="Pfam" id="PF12679">
    <property type="entry name" value="ABC2_membrane_2"/>
    <property type="match status" value="1"/>
</dbReference>
<dbReference type="EMBL" id="JBHSMU010000015">
    <property type="protein sequence ID" value="MFC5461391.1"/>
    <property type="molecule type" value="Genomic_DNA"/>
</dbReference>
<reference evidence="3" key="1">
    <citation type="journal article" date="2019" name="Int. J. Syst. Evol. Microbiol.">
        <title>The Global Catalogue of Microorganisms (GCM) 10K type strain sequencing project: providing services to taxonomists for standard genome sequencing and annotation.</title>
        <authorList>
            <consortium name="The Broad Institute Genomics Platform"/>
            <consortium name="The Broad Institute Genome Sequencing Center for Infectious Disease"/>
            <person name="Wu L."/>
            <person name="Ma J."/>
        </authorList>
    </citation>
    <scope>NUCLEOTIDE SEQUENCE [LARGE SCALE GENOMIC DNA]</scope>
    <source>
        <strain evidence="3">KACC 12649</strain>
    </source>
</reference>
<feature type="transmembrane region" description="Helical" evidence="1">
    <location>
        <begin position="32"/>
        <end position="50"/>
    </location>
</feature>
<evidence type="ECO:0000256" key="1">
    <source>
        <dbReference type="SAM" id="Phobius"/>
    </source>
</evidence>
<name>A0ABW0L9F1_9BURK</name>
<evidence type="ECO:0000313" key="3">
    <source>
        <dbReference type="Proteomes" id="UP001596050"/>
    </source>
</evidence>
<keyword evidence="1" id="KW-0472">Membrane</keyword>
<keyword evidence="1" id="KW-1133">Transmembrane helix</keyword>
<feature type="transmembrane region" description="Helical" evidence="1">
    <location>
        <begin position="283"/>
        <end position="304"/>
    </location>
</feature>
<feature type="transmembrane region" description="Helical" evidence="1">
    <location>
        <begin position="192"/>
        <end position="212"/>
    </location>
</feature>
<feature type="transmembrane region" description="Helical" evidence="1">
    <location>
        <begin position="366"/>
        <end position="388"/>
    </location>
</feature>
<gene>
    <name evidence="2" type="ORF">ACFPN5_16395</name>
</gene>
<sequence length="400" mass="43429">MKSSKIVTNIVPLWMVVMTKELTEALRDRRTLIMLGMLTLLYPALVGLLLNKMIERGTRTGKAGIELVVIGGAQAPNLLAQLREKSVNVSERGPMNDAEIKALLREKKVVGVLRLGAEFADYYAEVRPAPLELWFDSSAEKQDQRLELESILRGYANGIAGARLEAHGVSAAVLSPLRLERYDTAGGSSTRISTLLGMFFVPVFLFGLSMAIDSTAGERERRSLEVLMAQPMRARDLVIGKWLAASLLAAIGLTVELVVAHGVLSTLPLEEIGLSWRLGLPMLAVVVATALPLCLFVGAVQVAMAMNSKTFKEAQTTASIVVVLPMLPMLAVPMFEMSTQSWMYAVPVLSNQTMLQSLASNQAPGALAYLLTCIVPLLLAWAAVAFASRRMKSEQYVMGI</sequence>